<dbReference type="InterPro" id="IPR050123">
    <property type="entry name" value="Prok_molybdopt-oxidoreductase"/>
</dbReference>
<dbReference type="GO" id="GO:0015942">
    <property type="term" value="P:formate metabolic process"/>
    <property type="evidence" value="ECO:0007669"/>
    <property type="project" value="InterPro"/>
</dbReference>
<comment type="cofactor">
    <cofactor evidence="1">
        <name>Mo-bis(molybdopterin guanine dinucleotide)</name>
        <dbReference type="ChEBI" id="CHEBI:60539"/>
    </cofactor>
</comment>
<dbReference type="Pfam" id="PF04879">
    <property type="entry name" value="Molybdop_Fe4S4"/>
    <property type="match status" value="1"/>
</dbReference>
<dbReference type="InterPro" id="IPR006656">
    <property type="entry name" value="Mopterin_OxRdtase"/>
</dbReference>
<dbReference type="Gene3D" id="3.40.50.740">
    <property type="match status" value="1"/>
</dbReference>
<evidence type="ECO:0000256" key="3">
    <source>
        <dbReference type="ARBA" id="ARBA00022485"/>
    </source>
</evidence>
<keyword evidence="8" id="KW-0411">Iron-sulfur</keyword>
<dbReference type="SMART" id="SM00926">
    <property type="entry name" value="Molybdop_Fe4S4"/>
    <property type="match status" value="1"/>
</dbReference>
<comment type="cofactor">
    <cofactor evidence="2">
        <name>[4Fe-4S] cluster</name>
        <dbReference type="ChEBI" id="CHEBI:49883"/>
    </cofactor>
</comment>
<dbReference type="PROSITE" id="PS51669">
    <property type="entry name" value="4FE4S_MOW_BIS_MGD"/>
    <property type="match status" value="1"/>
</dbReference>
<dbReference type="PANTHER" id="PTHR43105">
    <property type="entry name" value="RESPIRATORY NITRATE REDUCTASE"/>
    <property type="match status" value="1"/>
</dbReference>
<dbReference type="FunFam" id="2.20.25.90:FF:000001">
    <property type="entry name" value="Formate dehydrogenase subunit alpha"/>
    <property type="match status" value="1"/>
</dbReference>
<keyword evidence="5" id="KW-0479">Metal-binding</keyword>
<dbReference type="Pfam" id="PF01568">
    <property type="entry name" value="Molydop_binding"/>
    <property type="match status" value="1"/>
</dbReference>
<dbReference type="CDD" id="cd00508">
    <property type="entry name" value="MopB_CT_Fdh-Nap-like"/>
    <property type="match status" value="1"/>
</dbReference>
<organism evidence="10">
    <name type="scientific">Caldilinea aerophila</name>
    <dbReference type="NCBI Taxonomy" id="133453"/>
    <lineage>
        <taxon>Bacteria</taxon>
        <taxon>Bacillati</taxon>
        <taxon>Chloroflexota</taxon>
        <taxon>Caldilineae</taxon>
        <taxon>Caldilineales</taxon>
        <taxon>Caldilineaceae</taxon>
        <taxon>Caldilinea</taxon>
    </lineage>
</organism>
<dbReference type="PROSITE" id="PS00551">
    <property type="entry name" value="MOLYBDOPTERIN_PROK_1"/>
    <property type="match status" value="1"/>
</dbReference>
<evidence type="ECO:0000256" key="4">
    <source>
        <dbReference type="ARBA" id="ARBA00022505"/>
    </source>
</evidence>
<evidence type="ECO:0000256" key="6">
    <source>
        <dbReference type="ARBA" id="ARBA00023002"/>
    </source>
</evidence>
<dbReference type="GO" id="GO:0016020">
    <property type="term" value="C:membrane"/>
    <property type="evidence" value="ECO:0007669"/>
    <property type="project" value="TreeGrafter"/>
</dbReference>
<dbReference type="NCBIfam" id="TIGR01591">
    <property type="entry name" value="Fdh-alpha"/>
    <property type="match status" value="1"/>
</dbReference>
<dbReference type="PANTHER" id="PTHR43105:SF14">
    <property type="entry name" value="FORMATE DEHYDROGENASE H"/>
    <property type="match status" value="1"/>
</dbReference>
<keyword evidence="7" id="KW-0408">Iron</keyword>
<dbReference type="GO" id="GO:0022904">
    <property type="term" value="P:respiratory electron transport chain"/>
    <property type="evidence" value="ECO:0007669"/>
    <property type="project" value="TreeGrafter"/>
</dbReference>
<dbReference type="EMBL" id="DSMG01000017">
    <property type="protein sequence ID" value="HDX30147.1"/>
    <property type="molecule type" value="Genomic_DNA"/>
</dbReference>
<dbReference type="InterPro" id="IPR006657">
    <property type="entry name" value="MoPterin_dinucl-bd_dom"/>
</dbReference>
<dbReference type="SUPFAM" id="SSF53706">
    <property type="entry name" value="Formate dehydrogenase/DMSO reductase, domains 1-3"/>
    <property type="match status" value="1"/>
</dbReference>
<keyword evidence="4" id="KW-0500">Molybdenum</keyword>
<name>A0A7C1JQW4_9CHLR</name>
<dbReference type="Pfam" id="PF00384">
    <property type="entry name" value="Molybdopterin"/>
    <property type="match status" value="1"/>
</dbReference>
<dbReference type="InterPro" id="IPR027467">
    <property type="entry name" value="MopterinOxRdtase_cofactor_BS"/>
</dbReference>
<evidence type="ECO:0000256" key="8">
    <source>
        <dbReference type="ARBA" id="ARBA00023014"/>
    </source>
</evidence>
<evidence type="ECO:0000256" key="2">
    <source>
        <dbReference type="ARBA" id="ARBA00001966"/>
    </source>
</evidence>
<evidence type="ECO:0000313" key="10">
    <source>
        <dbReference type="EMBL" id="HDX30147.1"/>
    </source>
</evidence>
<keyword evidence="3" id="KW-0004">4Fe-4S</keyword>
<reference evidence="10" key="1">
    <citation type="journal article" date="2020" name="mSystems">
        <title>Genome- and Community-Level Interaction Insights into Carbon Utilization and Element Cycling Functions of Hydrothermarchaeota in Hydrothermal Sediment.</title>
        <authorList>
            <person name="Zhou Z."/>
            <person name="Liu Y."/>
            <person name="Xu W."/>
            <person name="Pan J."/>
            <person name="Luo Z.H."/>
            <person name="Li M."/>
        </authorList>
    </citation>
    <scope>NUCLEOTIDE SEQUENCE [LARGE SCALE GENOMIC DNA]</scope>
    <source>
        <strain evidence="10">SpSt-289</strain>
    </source>
</reference>
<dbReference type="GO" id="GO:0008863">
    <property type="term" value="F:formate dehydrogenase (NAD+) activity"/>
    <property type="evidence" value="ECO:0007669"/>
    <property type="project" value="InterPro"/>
</dbReference>
<comment type="caution">
    <text evidence="10">The sequence shown here is derived from an EMBL/GenBank/DDBJ whole genome shotgun (WGS) entry which is preliminary data.</text>
</comment>
<proteinExistence type="predicted"/>
<dbReference type="Gene3D" id="3.40.228.10">
    <property type="entry name" value="Dimethylsulfoxide Reductase, domain 2"/>
    <property type="match status" value="1"/>
</dbReference>
<protein>
    <submittedName>
        <fullName evidence="10">Formate dehydrogenase subunit alpha</fullName>
    </submittedName>
</protein>
<keyword evidence="6" id="KW-0560">Oxidoreductase</keyword>
<dbReference type="Gene3D" id="2.40.40.20">
    <property type="match status" value="1"/>
</dbReference>
<dbReference type="CDD" id="cd02753">
    <property type="entry name" value="MopB_Formate-Dh-H"/>
    <property type="match status" value="1"/>
</dbReference>
<dbReference type="GO" id="GO:0003954">
    <property type="term" value="F:NADH dehydrogenase activity"/>
    <property type="evidence" value="ECO:0007669"/>
    <property type="project" value="TreeGrafter"/>
</dbReference>
<evidence type="ECO:0000259" key="9">
    <source>
        <dbReference type="PROSITE" id="PS51669"/>
    </source>
</evidence>
<dbReference type="FunFam" id="2.40.40.20:FF:000005">
    <property type="entry name" value="Periplasmic nitrate reductase"/>
    <property type="match status" value="1"/>
</dbReference>
<accession>A0A7C1JQW4</accession>
<dbReference type="InterPro" id="IPR041924">
    <property type="entry name" value="Formate_Dh-H_N"/>
</dbReference>
<dbReference type="InterPro" id="IPR006478">
    <property type="entry name" value="Formate_DH_asu"/>
</dbReference>
<dbReference type="InterPro" id="IPR009010">
    <property type="entry name" value="Asp_de-COase-like_dom_sf"/>
</dbReference>
<dbReference type="Gene3D" id="2.20.25.90">
    <property type="entry name" value="ADC-like domains"/>
    <property type="match status" value="1"/>
</dbReference>
<feature type="domain" description="4Fe-4S Mo/W bis-MGD-type" evidence="9">
    <location>
        <begin position="5"/>
        <end position="61"/>
    </location>
</feature>
<evidence type="ECO:0000256" key="1">
    <source>
        <dbReference type="ARBA" id="ARBA00001942"/>
    </source>
</evidence>
<sequence length="720" mass="80601">MIKPDRIVSTTCPYCGVGCNLQLHVKDDFIYRITSPHDAVVNKGNLCVKGRFGYDFMYHPDRVTTPLIRKMPQAPGRRTQAFDRSEWREVSWDEALDYVADRLVEIYRRDGPKAMAVYCCAKATNEDNYLLQKMFRALFRTNNVDHCTRLCHAGSVVALQMALGTSAMSNTAAEVIYSDCFIVTGSNTTENHPIIALQMKEAVRKHGARLIVIDPRRLELCDYAALWLPLKPGTNVPVFSAMAHVIVKEGLINREFIEKRTIGFEEYARSLEPFTPEHAEKISGVDRNLIIEAARMYATARNGAIYWGMGISQFSNGTASALGLIHLALLTGHIGRRGTGLNPLRGQNNVQGASDAGAMPFHYPGYMEVDKEENARKWEQAWNIEPGGLSRQRGLTTTEILSHAHPGGVRALYIMGENPMMTEPNLNVTRKHMEQLEFLVAQDIFINESGAFADVFLPAASWAEKEGTFTNTDRRVQRVRRAIAPRGQSRPDSEIICDLAKRIERRLGRPTSAGWDYASPEEVFREMASVATMFKGITYARIEKEGLQYPVPDETHPGTPFLFAESFPSGRGRFFPLEYVPVAEEADEEYPFILTTGRLLEHWHGGTLTRHSQLNELSPTPKVEMHEIDAARLSVKTGDAVRVSSRRGSVVLRVEVSPKARPGVVFIPMHFAEAAANLLTIDVLDPQAKIPEFKACAVNIQIAEPEEAMQVPELEPRGRY</sequence>
<dbReference type="GO" id="GO:0043546">
    <property type="term" value="F:molybdopterin cofactor binding"/>
    <property type="evidence" value="ECO:0007669"/>
    <property type="project" value="InterPro"/>
</dbReference>
<dbReference type="SUPFAM" id="SSF50692">
    <property type="entry name" value="ADC-like"/>
    <property type="match status" value="1"/>
</dbReference>
<dbReference type="AlphaFoldDB" id="A0A7C1JQW4"/>
<evidence type="ECO:0000256" key="5">
    <source>
        <dbReference type="ARBA" id="ARBA00022723"/>
    </source>
</evidence>
<dbReference type="GO" id="GO:0051539">
    <property type="term" value="F:4 iron, 4 sulfur cluster binding"/>
    <property type="evidence" value="ECO:0007669"/>
    <property type="project" value="UniProtKB-KW"/>
</dbReference>
<dbReference type="InterPro" id="IPR006963">
    <property type="entry name" value="Mopterin_OxRdtase_4Fe-4S_dom"/>
</dbReference>
<gene>
    <name evidence="10" type="ORF">ENQ20_01485</name>
</gene>
<dbReference type="GO" id="GO:0046872">
    <property type="term" value="F:metal ion binding"/>
    <property type="evidence" value="ECO:0007669"/>
    <property type="project" value="UniProtKB-KW"/>
</dbReference>
<evidence type="ECO:0000256" key="7">
    <source>
        <dbReference type="ARBA" id="ARBA00023004"/>
    </source>
</evidence>